<protein>
    <submittedName>
        <fullName evidence="2">Uncharacterized protein</fullName>
    </submittedName>
</protein>
<accession>A0ABD2QIJ4</accession>
<sequence length="410" mass="46534">MNEPLSKKLEKATPWWLETMKMYWAEQSRLGAESKLMHHQIPDNFYTSPDSENNSKTVAGEPTDMPNMTAAESVNSVQTEGAEEKEDGLYDEEAVTKDRRRYLGWLCPPILKMASDYGHISTRRSSLLPPEISERELALVNTVYPLNCAIFEKLMWKARSKSIAYPRRIMQHCRRLVTVYESVCFAANDSCLLRDSVGQSLPDKSYLRVTVQDYVTNLRLFGIDNLFSERLVSMSDLVEASLGVCEEICKLKDTSTIFPVLTVCELLTFNYLRKPQLFLKLRLMRCEVLIKMGALMQALEVMGEMMRGNGLNSLSHGESSPKPGFAFSSNVQPDGLTLFTSSSRRLSNIQRIEIKPENSEFLENLLFKRVNHRQAMELGPDLFAKLVLLHAQILVKVASSIEGLPEFVDL</sequence>
<organism evidence="2 3">
    <name type="scientific">Cichlidogyrus casuarinus</name>
    <dbReference type="NCBI Taxonomy" id="1844966"/>
    <lineage>
        <taxon>Eukaryota</taxon>
        <taxon>Metazoa</taxon>
        <taxon>Spiralia</taxon>
        <taxon>Lophotrochozoa</taxon>
        <taxon>Platyhelminthes</taxon>
        <taxon>Monogenea</taxon>
        <taxon>Monopisthocotylea</taxon>
        <taxon>Dactylogyridea</taxon>
        <taxon>Ancyrocephalidae</taxon>
        <taxon>Cichlidogyrus</taxon>
    </lineage>
</organism>
<dbReference type="AlphaFoldDB" id="A0ABD2QIJ4"/>
<feature type="compositionally biased region" description="Polar residues" evidence="1">
    <location>
        <begin position="45"/>
        <end position="57"/>
    </location>
</feature>
<keyword evidence="3" id="KW-1185">Reference proteome</keyword>
<evidence type="ECO:0000313" key="2">
    <source>
        <dbReference type="EMBL" id="KAL3319337.1"/>
    </source>
</evidence>
<reference evidence="2 3" key="1">
    <citation type="submission" date="2024-11" db="EMBL/GenBank/DDBJ databases">
        <title>Adaptive evolution of stress response genes in parasites aligns with host niche diversity.</title>
        <authorList>
            <person name="Hahn C."/>
            <person name="Resl P."/>
        </authorList>
    </citation>
    <scope>NUCLEOTIDE SEQUENCE [LARGE SCALE GENOMIC DNA]</scope>
    <source>
        <strain evidence="2">EGGRZ-B1_66</strain>
        <tissue evidence="2">Body</tissue>
    </source>
</reference>
<feature type="region of interest" description="Disordered" evidence="1">
    <location>
        <begin position="43"/>
        <end position="67"/>
    </location>
</feature>
<name>A0ABD2QIJ4_9PLAT</name>
<gene>
    <name evidence="2" type="ORF">Ciccas_002002</name>
</gene>
<dbReference type="Proteomes" id="UP001626550">
    <property type="component" value="Unassembled WGS sequence"/>
</dbReference>
<dbReference type="EMBL" id="JBJKFK010000145">
    <property type="protein sequence ID" value="KAL3319337.1"/>
    <property type="molecule type" value="Genomic_DNA"/>
</dbReference>
<evidence type="ECO:0000256" key="1">
    <source>
        <dbReference type="SAM" id="MobiDB-lite"/>
    </source>
</evidence>
<proteinExistence type="predicted"/>
<evidence type="ECO:0000313" key="3">
    <source>
        <dbReference type="Proteomes" id="UP001626550"/>
    </source>
</evidence>
<comment type="caution">
    <text evidence="2">The sequence shown here is derived from an EMBL/GenBank/DDBJ whole genome shotgun (WGS) entry which is preliminary data.</text>
</comment>